<reference evidence="1" key="1">
    <citation type="submission" date="2022-11" db="EMBL/GenBank/DDBJ databases">
        <authorList>
            <person name="Mo P."/>
        </authorList>
    </citation>
    <scope>NUCLEOTIDE SEQUENCE</scope>
    <source>
        <strain evidence="1">HUAS 11-8</strain>
    </source>
</reference>
<accession>A0ABY7B1J2</accession>
<dbReference type="InterPro" id="IPR014942">
    <property type="entry name" value="AbiEii"/>
</dbReference>
<proteinExistence type="predicted"/>
<keyword evidence="2" id="KW-1185">Reference proteome</keyword>
<evidence type="ECO:0000313" key="1">
    <source>
        <dbReference type="EMBL" id="WAL65834.1"/>
    </source>
</evidence>
<organism evidence="1 2">
    <name type="scientific">Amycolatopsis cynarae</name>
    <dbReference type="NCBI Taxonomy" id="2995223"/>
    <lineage>
        <taxon>Bacteria</taxon>
        <taxon>Bacillati</taxon>
        <taxon>Actinomycetota</taxon>
        <taxon>Actinomycetes</taxon>
        <taxon>Pseudonocardiales</taxon>
        <taxon>Pseudonocardiaceae</taxon>
        <taxon>Amycolatopsis</taxon>
    </lineage>
</organism>
<name>A0ABY7B1J2_9PSEU</name>
<keyword evidence="1" id="KW-0808">Transferase</keyword>
<dbReference type="Pfam" id="PF08843">
    <property type="entry name" value="AbiEii"/>
    <property type="match status" value="1"/>
</dbReference>
<dbReference type="RefSeq" id="WP_268755979.1">
    <property type="nucleotide sequence ID" value="NZ_CP113836.1"/>
</dbReference>
<dbReference type="Proteomes" id="UP001163203">
    <property type="component" value="Chromosome"/>
</dbReference>
<sequence length="530" mass="58285">MTIVGDFDIHLTVYEPQSGKLTAFGTEHGLKVTHIVLDRGTYVLQPMLTLTGSGTLDDQLALAAAWRERLRAAGLDVQRVKVEAAPWNEGVPRTDVEAADEPPVCTGPSYWDGRDRPERYFEHHVKLLLPDDAVERLVALTDLVAPHGTRLSRVARRRRPDGREERFATQRCHGVGRETAMARLDALVADLRAAGHEIVEVEQEYVVHDTALHYDRGWLEPARARHDPLRPAAPAGADKYPATYLPLPTGEEVEQSQVFDPAMKHHSNAYRPGEPRFADPATGARWRQARATARNHVLTLIADSAWAESLVLRGSVTMPAWIGDDAREPGDIDFVVLPPERSLRSADAARMFDDVLAAVRAAPGAGLDADGALGEDIWTYERADGRRLVIPFAVDGVPPGAVQLDFVFGEPLPIPPAPLHLPSIDRVVLAATAELSLAWKLLWLGTDLYPQGKDLYDATLLAERTGVPSLSLVRDLLRPELAGAADAFTAESVLAWDVDWSGFRDAHPDLPADDDHWTRRLALALDAAWR</sequence>
<dbReference type="EMBL" id="CP113836">
    <property type="protein sequence ID" value="WAL65834.1"/>
    <property type="molecule type" value="Genomic_DNA"/>
</dbReference>
<protein>
    <submittedName>
        <fullName evidence="1">Nucleotidyl transferase AbiEii/AbiGii toxin family protein</fullName>
    </submittedName>
</protein>
<gene>
    <name evidence="1" type="ORF">ORV05_34095</name>
</gene>
<dbReference type="GO" id="GO:0016740">
    <property type="term" value="F:transferase activity"/>
    <property type="evidence" value="ECO:0007669"/>
    <property type="project" value="UniProtKB-KW"/>
</dbReference>
<evidence type="ECO:0000313" key="2">
    <source>
        <dbReference type="Proteomes" id="UP001163203"/>
    </source>
</evidence>